<accession>A0A0N0BK67</accession>
<name>A0A0N0BK67_9HYME</name>
<dbReference type="EMBL" id="KQ435709">
    <property type="protein sequence ID" value="KOX80048.1"/>
    <property type="molecule type" value="Genomic_DNA"/>
</dbReference>
<gene>
    <name evidence="2" type="ORF">WN51_06462</name>
</gene>
<dbReference type="Proteomes" id="UP000053105">
    <property type="component" value="Unassembled WGS sequence"/>
</dbReference>
<keyword evidence="3" id="KW-1185">Reference proteome</keyword>
<reference evidence="2 3" key="1">
    <citation type="submission" date="2015-07" db="EMBL/GenBank/DDBJ databases">
        <title>The genome of Melipona quadrifasciata.</title>
        <authorList>
            <person name="Pan H."/>
            <person name="Kapheim K."/>
        </authorList>
    </citation>
    <scope>NUCLEOTIDE SEQUENCE [LARGE SCALE GENOMIC DNA]</scope>
    <source>
        <strain evidence="2">0111107301</strain>
        <tissue evidence="2">Whole body</tissue>
    </source>
</reference>
<sequence>MQEITHGTKIMEQLRENSRVESTRHRAPRPLREDSVRVTTSLPYSVLPTLRTADNRGCIRRPRSTTVRRPQFRTESGEYSVLCELADCFDAKPLISVNTKNNKVKNKLNIIIVRVSARTCAYEALYYHEPPALLIGYLEQNRQKKSPCWRTLNKLNFRRPIRTKIEALSLNC</sequence>
<feature type="region of interest" description="Disordered" evidence="1">
    <location>
        <begin position="1"/>
        <end position="35"/>
    </location>
</feature>
<organism evidence="2 3">
    <name type="scientific">Melipona quadrifasciata</name>
    <dbReference type="NCBI Taxonomy" id="166423"/>
    <lineage>
        <taxon>Eukaryota</taxon>
        <taxon>Metazoa</taxon>
        <taxon>Ecdysozoa</taxon>
        <taxon>Arthropoda</taxon>
        <taxon>Hexapoda</taxon>
        <taxon>Insecta</taxon>
        <taxon>Pterygota</taxon>
        <taxon>Neoptera</taxon>
        <taxon>Endopterygota</taxon>
        <taxon>Hymenoptera</taxon>
        <taxon>Apocrita</taxon>
        <taxon>Aculeata</taxon>
        <taxon>Apoidea</taxon>
        <taxon>Anthophila</taxon>
        <taxon>Apidae</taxon>
        <taxon>Melipona</taxon>
    </lineage>
</organism>
<feature type="compositionally biased region" description="Basic and acidic residues" evidence="1">
    <location>
        <begin position="12"/>
        <end position="35"/>
    </location>
</feature>
<proteinExistence type="predicted"/>
<evidence type="ECO:0000256" key="1">
    <source>
        <dbReference type="SAM" id="MobiDB-lite"/>
    </source>
</evidence>
<evidence type="ECO:0000313" key="2">
    <source>
        <dbReference type="EMBL" id="KOX80048.1"/>
    </source>
</evidence>
<dbReference type="AlphaFoldDB" id="A0A0N0BK67"/>
<protein>
    <submittedName>
        <fullName evidence="2">Uncharacterized protein</fullName>
    </submittedName>
</protein>
<evidence type="ECO:0000313" key="3">
    <source>
        <dbReference type="Proteomes" id="UP000053105"/>
    </source>
</evidence>